<accession>A0A0D8J648</accession>
<organism evidence="1 2">
    <name type="scientific">Ruthenibacterium lactatiformans</name>
    <dbReference type="NCBI Taxonomy" id="1550024"/>
    <lineage>
        <taxon>Bacteria</taxon>
        <taxon>Bacillati</taxon>
        <taxon>Bacillota</taxon>
        <taxon>Clostridia</taxon>
        <taxon>Eubacteriales</taxon>
        <taxon>Oscillospiraceae</taxon>
        <taxon>Ruthenibacterium</taxon>
    </lineage>
</organism>
<dbReference type="RefSeq" id="WP_050004123.1">
    <property type="nucleotide sequence ID" value="NZ_CAUBPW010000018.1"/>
</dbReference>
<dbReference type="EMBL" id="JXXK01000001">
    <property type="protein sequence ID" value="KJF41268.1"/>
    <property type="molecule type" value="Genomic_DNA"/>
</dbReference>
<sequence>MRRSRGGAAFYVETLLLVLFLLASLTVLVQILGAAKRTSREARELSTAVSIAQNAAELFAASGSQEDFAVLLGAEKTARGTLRAAYDVQGGWTEDETQGAYVLEAVLDETPRQAGEMRTAHFVVTAADGDTVLYELDTQKYIGG</sequence>
<gene>
    <name evidence="1" type="ORF">TQ39_00055</name>
</gene>
<comment type="caution">
    <text evidence="1">The sequence shown here is derived from an EMBL/GenBank/DDBJ whole genome shotgun (WGS) entry which is preliminary data.</text>
</comment>
<evidence type="ECO:0000313" key="1">
    <source>
        <dbReference type="EMBL" id="KJF41268.1"/>
    </source>
</evidence>
<proteinExistence type="predicted"/>
<dbReference type="GeneID" id="42855029"/>
<dbReference type="Proteomes" id="UP000032483">
    <property type="component" value="Unassembled WGS sequence"/>
</dbReference>
<reference evidence="1" key="1">
    <citation type="submission" date="2015-02" db="EMBL/GenBank/DDBJ databases">
        <title>A novel member of the family Ruminococcaceae isolated from human feces.</title>
        <authorList>
            <person name="Shkoporov A.N."/>
            <person name="Chaplin A.V."/>
            <person name="Motuzova O.V."/>
            <person name="Kafarskaia L.I."/>
            <person name="Khokhlova E.V."/>
            <person name="Efimov B.A."/>
        </authorList>
    </citation>
    <scope>NUCLEOTIDE SEQUENCE [LARGE SCALE GENOMIC DNA]</scope>
    <source>
        <strain evidence="1">585-1</strain>
    </source>
</reference>
<protein>
    <recommendedName>
        <fullName evidence="3">Type II secretion system protein</fullName>
    </recommendedName>
</protein>
<keyword evidence="2" id="KW-1185">Reference proteome</keyword>
<name>A0A0D8J648_9FIRM</name>
<evidence type="ECO:0008006" key="3">
    <source>
        <dbReference type="Google" id="ProtNLM"/>
    </source>
</evidence>
<evidence type="ECO:0000313" key="2">
    <source>
        <dbReference type="Proteomes" id="UP000032483"/>
    </source>
</evidence>
<dbReference type="AlphaFoldDB" id="A0A0D8J648"/>